<evidence type="ECO:0000313" key="2">
    <source>
        <dbReference type="EMBL" id="RPA76872.1"/>
    </source>
</evidence>
<feature type="compositionally biased region" description="Polar residues" evidence="1">
    <location>
        <begin position="36"/>
        <end position="48"/>
    </location>
</feature>
<dbReference type="AlphaFoldDB" id="A0A3N4HSR9"/>
<protein>
    <submittedName>
        <fullName evidence="2">Uncharacterized protein</fullName>
    </submittedName>
</protein>
<sequence>MDFNILKKFRSSTVSGSSTETLTTGPATANPKAETKSSTTDSESQVGESSVLPVARVLRPDPPYIQKFEEALRKPIPIALLGSNRKADAGGLASKMARDSLNGWIENVARLFAEFTPKERHCILKLKMFSGGGRISQYWIEKLEGEGKVLQKRNRKVALRRTQETLENDLGEDKQAGSGPGTHKIVGEGHFRVLALHTALLNLAERAHKERGSGKEWPVIRKVIEKILDKLVCFAVLRSSDWVSSFPFDRYAEVLEMSEPLEQAGFGWRG</sequence>
<feature type="compositionally biased region" description="Polar residues" evidence="1">
    <location>
        <begin position="11"/>
        <end position="27"/>
    </location>
</feature>
<keyword evidence="3" id="KW-1185">Reference proteome</keyword>
<organism evidence="2 3">
    <name type="scientific">Ascobolus immersus RN42</name>
    <dbReference type="NCBI Taxonomy" id="1160509"/>
    <lineage>
        <taxon>Eukaryota</taxon>
        <taxon>Fungi</taxon>
        <taxon>Dikarya</taxon>
        <taxon>Ascomycota</taxon>
        <taxon>Pezizomycotina</taxon>
        <taxon>Pezizomycetes</taxon>
        <taxon>Pezizales</taxon>
        <taxon>Ascobolaceae</taxon>
        <taxon>Ascobolus</taxon>
    </lineage>
</organism>
<proteinExistence type="predicted"/>
<gene>
    <name evidence="2" type="ORF">BJ508DRAFT_364842</name>
</gene>
<dbReference type="Proteomes" id="UP000275078">
    <property type="component" value="Unassembled WGS sequence"/>
</dbReference>
<reference evidence="2 3" key="1">
    <citation type="journal article" date="2018" name="Nat. Ecol. Evol.">
        <title>Pezizomycetes genomes reveal the molecular basis of ectomycorrhizal truffle lifestyle.</title>
        <authorList>
            <person name="Murat C."/>
            <person name="Payen T."/>
            <person name="Noel B."/>
            <person name="Kuo A."/>
            <person name="Morin E."/>
            <person name="Chen J."/>
            <person name="Kohler A."/>
            <person name="Krizsan K."/>
            <person name="Balestrini R."/>
            <person name="Da Silva C."/>
            <person name="Montanini B."/>
            <person name="Hainaut M."/>
            <person name="Levati E."/>
            <person name="Barry K.W."/>
            <person name="Belfiori B."/>
            <person name="Cichocki N."/>
            <person name="Clum A."/>
            <person name="Dockter R.B."/>
            <person name="Fauchery L."/>
            <person name="Guy J."/>
            <person name="Iotti M."/>
            <person name="Le Tacon F."/>
            <person name="Lindquist E.A."/>
            <person name="Lipzen A."/>
            <person name="Malagnac F."/>
            <person name="Mello A."/>
            <person name="Molinier V."/>
            <person name="Miyauchi S."/>
            <person name="Poulain J."/>
            <person name="Riccioni C."/>
            <person name="Rubini A."/>
            <person name="Sitrit Y."/>
            <person name="Splivallo R."/>
            <person name="Traeger S."/>
            <person name="Wang M."/>
            <person name="Zifcakova L."/>
            <person name="Wipf D."/>
            <person name="Zambonelli A."/>
            <person name="Paolocci F."/>
            <person name="Nowrousian M."/>
            <person name="Ottonello S."/>
            <person name="Baldrian P."/>
            <person name="Spatafora J.W."/>
            <person name="Henrissat B."/>
            <person name="Nagy L.G."/>
            <person name="Aury J.M."/>
            <person name="Wincker P."/>
            <person name="Grigoriev I.V."/>
            <person name="Bonfante P."/>
            <person name="Martin F.M."/>
        </authorList>
    </citation>
    <scope>NUCLEOTIDE SEQUENCE [LARGE SCALE GENOMIC DNA]</scope>
    <source>
        <strain evidence="2 3">RN42</strain>
    </source>
</reference>
<evidence type="ECO:0000313" key="3">
    <source>
        <dbReference type="Proteomes" id="UP000275078"/>
    </source>
</evidence>
<dbReference type="EMBL" id="ML119736">
    <property type="protein sequence ID" value="RPA76872.1"/>
    <property type="molecule type" value="Genomic_DNA"/>
</dbReference>
<feature type="region of interest" description="Disordered" evidence="1">
    <location>
        <begin position="10"/>
        <end position="50"/>
    </location>
</feature>
<accession>A0A3N4HSR9</accession>
<evidence type="ECO:0000256" key="1">
    <source>
        <dbReference type="SAM" id="MobiDB-lite"/>
    </source>
</evidence>
<name>A0A3N4HSR9_ASCIM</name>